<evidence type="ECO:0000256" key="1">
    <source>
        <dbReference type="SAM" id="MobiDB-lite"/>
    </source>
</evidence>
<accession>A0ABR4M6Q8</accession>
<dbReference type="EMBL" id="JBFXLQ010000001">
    <property type="protein sequence ID" value="KAL2872295.1"/>
    <property type="molecule type" value="Genomic_DNA"/>
</dbReference>
<keyword evidence="3" id="KW-1185">Reference proteome</keyword>
<gene>
    <name evidence="2" type="ORF">BJX67DRAFT_339053</name>
</gene>
<dbReference type="RefSeq" id="XP_070891274.1">
    <property type="nucleotide sequence ID" value="XM_071027631.1"/>
</dbReference>
<comment type="caution">
    <text evidence="2">The sequence shown here is derived from an EMBL/GenBank/DDBJ whole genome shotgun (WGS) entry which is preliminary data.</text>
</comment>
<dbReference type="GeneID" id="98142703"/>
<evidence type="ECO:0000313" key="2">
    <source>
        <dbReference type="EMBL" id="KAL2872295.1"/>
    </source>
</evidence>
<feature type="compositionally biased region" description="Polar residues" evidence="1">
    <location>
        <begin position="28"/>
        <end position="42"/>
    </location>
</feature>
<sequence>MPAVEKLSIKSESYPVNMPSPGGLASSRYATTETPSINSQPQHIDPQAWEQPSDSLKLAQRSLKRQILQTRIELCDAEDARDQESTDAEKRQALRNYQRIDHKLQLLELDLEEEA</sequence>
<dbReference type="Proteomes" id="UP001610432">
    <property type="component" value="Unassembled WGS sequence"/>
</dbReference>
<reference evidence="2 3" key="1">
    <citation type="submission" date="2024-07" db="EMBL/GenBank/DDBJ databases">
        <title>Section-level genome sequencing and comparative genomics of Aspergillus sections Usti and Cavernicolus.</title>
        <authorList>
            <consortium name="Lawrence Berkeley National Laboratory"/>
            <person name="Nybo J.L."/>
            <person name="Vesth T.C."/>
            <person name="Theobald S."/>
            <person name="Frisvad J.C."/>
            <person name="Larsen T.O."/>
            <person name="Kjaerboelling I."/>
            <person name="Rothschild-Mancinelli K."/>
            <person name="Lyhne E.K."/>
            <person name="Kogle M.E."/>
            <person name="Barry K."/>
            <person name="Clum A."/>
            <person name="Na H."/>
            <person name="Ledsgaard L."/>
            <person name="Lin J."/>
            <person name="Lipzen A."/>
            <person name="Kuo A."/>
            <person name="Riley R."/>
            <person name="Mondo S."/>
            <person name="Labutti K."/>
            <person name="Haridas S."/>
            <person name="Pangalinan J."/>
            <person name="Salamov A.A."/>
            <person name="Simmons B.A."/>
            <person name="Magnuson J.K."/>
            <person name="Chen J."/>
            <person name="Drula E."/>
            <person name="Henrissat B."/>
            <person name="Wiebenga A."/>
            <person name="Lubbers R.J."/>
            <person name="Gomes A.C."/>
            <person name="Macurrencykelacurrency M.R."/>
            <person name="Stajich J."/>
            <person name="Grigoriev I.V."/>
            <person name="Mortensen U.H."/>
            <person name="De Vries R.P."/>
            <person name="Baker S.E."/>
            <person name="Andersen M.R."/>
        </authorList>
    </citation>
    <scope>NUCLEOTIDE SEQUENCE [LARGE SCALE GENOMIC DNA]</scope>
    <source>
        <strain evidence="2 3">CBS 449.75</strain>
    </source>
</reference>
<feature type="region of interest" description="Disordered" evidence="1">
    <location>
        <begin position="1"/>
        <end position="48"/>
    </location>
</feature>
<evidence type="ECO:0000313" key="3">
    <source>
        <dbReference type="Proteomes" id="UP001610432"/>
    </source>
</evidence>
<proteinExistence type="predicted"/>
<name>A0ABR4M6Q8_9EURO</name>
<organism evidence="2 3">
    <name type="scientific">Aspergillus lucknowensis</name>
    <dbReference type="NCBI Taxonomy" id="176173"/>
    <lineage>
        <taxon>Eukaryota</taxon>
        <taxon>Fungi</taxon>
        <taxon>Dikarya</taxon>
        <taxon>Ascomycota</taxon>
        <taxon>Pezizomycotina</taxon>
        <taxon>Eurotiomycetes</taxon>
        <taxon>Eurotiomycetidae</taxon>
        <taxon>Eurotiales</taxon>
        <taxon>Aspergillaceae</taxon>
        <taxon>Aspergillus</taxon>
        <taxon>Aspergillus subgen. Nidulantes</taxon>
    </lineage>
</organism>
<protein>
    <submittedName>
        <fullName evidence="2">Uncharacterized protein</fullName>
    </submittedName>
</protein>